<evidence type="ECO:0000313" key="4">
    <source>
        <dbReference type="Proteomes" id="UP001152607"/>
    </source>
</evidence>
<reference evidence="3" key="1">
    <citation type="submission" date="2023-01" db="EMBL/GenBank/DDBJ databases">
        <authorList>
            <person name="Van Ghelder C."/>
            <person name="Rancurel C."/>
        </authorList>
    </citation>
    <scope>NUCLEOTIDE SEQUENCE</scope>
    <source>
        <strain evidence="3">CNCM I-4278</strain>
    </source>
</reference>
<feature type="transmembrane region" description="Helical" evidence="1">
    <location>
        <begin position="302"/>
        <end position="320"/>
    </location>
</feature>
<sequence>MSNRRILLTLLTCVSVTTHAIPSSIAPEDHEQTVEKRRLGPLKFLFHYQSQNLTYSEWITLLTLCLAPVVVHLLASVPESVVLDGNPPRFIDYLCHYNPTSVIWRYFAIMDSRVRCRNWTPEDMAAANAHFWTHETWDSSQEMRIIQRARLHMPPRAYNAPSRSYIDPTSGSAIKSVIATLQGVQAMYTLISSHSPGNAFMSDLSLASIFQPFAILGLLRLPAAPWMSEHYIYDYRPTRGYSTLRTTAVDDDSQAPMLSLELKTLQPSNSETHPGPSAAFKSQNTANAVSQNFYPASSIRGILIRALYLLAMLALAAWTSTNPFPDNTIGTTFTVTGYMHTIFYAFFLDATVLIFAFYLCTGRSTTTVIPCVQQTWYQVYTAVVFLGMILFIVLAALQTRKTWCGAWTTFPVMWEWGWRDWEPCPVDCARLGIVGKVLKEGSCAA</sequence>
<keyword evidence="1" id="KW-0812">Transmembrane</keyword>
<dbReference type="Proteomes" id="UP001152607">
    <property type="component" value="Unassembled WGS sequence"/>
</dbReference>
<proteinExistence type="predicted"/>
<evidence type="ECO:0000256" key="1">
    <source>
        <dbReference type="SAM" id="Phobius"/>
    </source>
</evidence>
<dbReference type="OrthoDB" id="4586224at2759"/>
<feature type="chain" id="PRO_5040733890" evidence="2">
    <location>
        <begin position="21"/>
        <end position="445"/>
    </location>
</feature>
<feature type="transmembrane region" description="Helical" evidence="1">
    <location>
        <begin position="379"/>
        <end position="397"/>
    </location>
</feature>
<feature type="transmembrane region" description="Helical" evidence="1">
    <location>
        <begin position="341"/>
        <end position="359"/>
    </location>
</feature>
<accession>A0A9W4UBV8</accession>
<keyword evidence="1" id="KW-1133">Transmembrane helix</keyword>
<dbReference type="AlphaFoldDB" id="A0A9W4UBV8"/>
<organism evidence="3 4">
    <name type="scientific">Periconia digitata</name>
    <dbReference type="NCBI Taxonomy" id="1303443"/>
    <lineage>
        <taxon>Eukaryota</taxon>
        <taxon>Fungi</taxon>
        <taxon>Dikarya</taxon>
        <taxon>Ascomycota</taxon>
        <taxon>Pezizomycotina</taxon>
        <taxon>Dothideomycetes</taxon>
        <taxon>Pleosporomycetidae</taxon>
        <taxon>Pleosporales</taxon>
        <taxon>Massarineae</taxon>
        <taxon>Periconiaceae</taxon>
        <taxon>Periconia</taxon>
    </lineage>
</organism>
<evidence type="ECO:0000256" key="2">
    <source>
        <dbReference type="SAM" id="SignalP"/>
    </source>
</evidence>
<name>A0A9W4UBV8_9PLEO</name>
<gene>
    <name evidence="3" type="ORF">PDIGIT_LOCUS5114</name>
</gene>
<keyword evidence="2" id="KW-0732">Signal</keyword>
<keyword evidence="1" id="KW-0472">Membrane</keyword>
<comment type="caution">
    <text evidence="3">The sequence shown here is derived from an EMBL/GenBank/DDBJ whole genome shotgun (WGS) entry which is preliminary data.</text>
</comment>
<keyword evidence="4" id="KW-1185">Reference proteome</keyword>
<feature type="signal peptide" evidence="2">
    <location>
        <begin position="1"/>
        <end position="20"/>
    </location>
</feature>
<dbReference type="EMBL" id="CAOQHR010000003">
    <property type="protein sequence ID" value="CAI6332085.1"/>
    <property type="molecule type" value="Genomic_DNA"/>
</dbReference>
<protein>
    <submittedName>
        <fullName evidence="3">Uncharacterized protein</fullName>
    </submittedName>
</protein>
<evidence type="ECO:0000313" key="3">
    <source>
        <dbReference type="EMBL" id="CAI6332085.1"/>
    </source>
</evidence>